<gene>
    <name evidence="2" type="ORF">B0T15DRAFT_489656</name>
</gene>
<feature type="region of interest" description="Disordered" evidence="1">
    <location>
        <begin position="16"/>
        <end position="70"/>
    </location>
</feature>
<evidence type="ECO:0000313" key="3">
    <source>
        <dbReference type="Proteomes" id="UP001273166"/>
    </source>
</evidence>
<keyword evidence="3" id="KW-1185">Reference proteome</keyword>
<organism evidence="2 3">
    <name type="scientific">Chaetomium strumarium</name>
    <dbReference type="NCBI Taxonomy" id="1170767"/>
    <lineage>
        <taxon>Eukaryota</taxon>
        <taxon>Fungi</taxon>
        <taxon>Dikarya</taxon>
        <taxon>Ascomycota</taxon>
        <taxon>Pezizomycotina</taxon>
        <taxon>Sordariomycetes</taxon>
        <taxon>Sordariomycetidae</taxon>
        <taxon>Sordariales</taxon>
        <taxon>Chaetomiaceae</taxon>
        <taxon>Chaetomium</taxon>
    </lineage>
</organism>
<dbReference type="EMBL" id="JAUDZG010000001">
    <property type="protein sequence ID" value="KAK3311024.1"/>
    <property type="molecule type" value="Genomic_DNA"/>
</dbReference>
<dbReference type="Proteomes" id="UP001273166">
    <property type="component" value="Unassembled WGS sequence"/>
</dbReference>
<dbReference type="GeneID" id="87885443"/>
<reference evidence="2" key="1">
    <citation type="journal article" date="2023" name="Mol. Phylogenet. Evol.">
        <title>Genome-scale phylogeny and comparative genomics of the fungal order Sordariales.</title>
        <authorList>
            <person name="Hensen N."/>
            <person name="Bonometti L."/>
            <person name="Westerberg I."/>
            <person name="Brannstrom I.O."/>
            <person name="Guillou S."/>
            <person name="Cros-Aarteil S."/>
            <person name="Calhoun S."/>
            <person name="Haridas S."/>
            <person name="Kuo A."/>
            <person name="Mondo S."/>
            <person name="Pangilinan J."/>
            <person name="Riley R."/>
            <person name="LaButti K."/>
            <person name="Andreopoulos B."/>
            <person name="Lipzen A."/>
            <person name="Chen C."/>
            <person name="Yan M."/>
            <person name="Daum C."/>
            <person name="Ng V."/>
            <person name="Clum A."/>
            <person name="Steindorff A."/>
            <person name="Ohm R.A."/>
            <person name="Martin F."/>
            <person name="Silar P."/>
            <person name="Natvig D.O."/>
            <person name="Lalanne C."/>
            <person name="Gautier V."/>
            <person name="Ament-Velasquez S.L."/>
            <person name="Kruys A."/>
            <person name="Hutchinson M.I."/>
            <person name="Powell A.J."/>
            <person name="Barry K."/>
            <person name="Miller A.N."/>
            <person name="Grigoriev I.V."/>
            <person name="Debuchy R."/>
            <person name="Gladieux P."/>
            <person name="Hiltunen Thoren M."/>
            <person name="Johannesson H."/>
        </authorList>
    </citation>
    <scope>NUCLEOTIDE SEQUENCE</scope>
    <source>
        <strain evidence="2">CBS 333.67</strain>
    </source>
</reference>
<accession>A0AAJ0H3T1</accession>
<dbReference type="RefSeq" id="XP_062726804.1">
    <property type="nucleotide sequence ID" value="XM_062866614.1"/>
</dbReference>
<proteinExistence type="predicted"/>
<reference evidence="2" key="2">
    <citation type="submission" date="2023-06" db="EMBL/GenBank/DDBJ databases">
        <authorList>
            <consortium name="Lawrence Berkeley National Laboratory"/>
            <person name="Mondo S.J."/>
            <person name="Hensen N."/>
            <person name="Bonometti L."/>
            <person name="Westerberg I."/>
            <person name="Brannstrom I.O."/>
            <person name="Guillou S."/>
            <person name="Cros-Aarteil S."/>
            <person name="Calhoun S."/>
            <person name="Haridas S."/>
            <person name="Kuo A."/>
            <person name="Pangilinan J."/>
            <person name="Riley R."/>
            <person name="Labutti K."/>
            <person name="Andreopoulos B."/>
            <person name="Lipzen A."/>
            <person name="Chen C."/>
            <person name="Yanf M."/>
            <person name="Daum C."/>
            <person name="Ng V."/>
            <person name="Clum A."/>
            <person name="Steindorff A."/>
            <person name="Ohm R."/>
            <person name="Martin F."/>
            <person name="Silar P."/>
            <person name="Natvig D."/>
            <person name="Lalanne C."/>
            <person name="Gautier V."/>
            <person name="Ament-Velasquez S.L."/>
            <person name="Kruys A."/>
            <person name="Hutchinson M.I."/>
            <person name="Powell A.J."/>
            <person name="Barry K."/>
            <person name="Miller A.N."/>
            <person name="Grigoriev I.V."/>
            <person name="Debuchy R."/>
            <person name="Gladieux P."/>
            <person name="Thoren M.H."/>
            <person name="Johannesson H."/>
        </authorList>
    </citation>
    <scope>NUCLEOTIDE SEQUENCE</scope>
    <source>
        <strain evidence="2">CBS 333.67</strain>
    </source>
</reference>
<dbReference type="AlphaFoldDB" id="A0AAJ0H3T1"/>
<sequence>MSKHVLEGIEIQIHRHDSGQHVTGHSYDKDDFVASDQELEEDAFDPVPPRRRPPPKRRQQTLDELGPPIASNTCLRAGIDDDGVAEGSSGRHCAAICGIHAKVIERAGVAKREWEHTSRLKESLERAKTGCYNGMF</sequence>
<protein>
    <submittedName>
        <fullName evidence="2">Uncharacterized protein</fullName>
    </submittedName>
</protein>
<feature type="compositionally biased region" description="Basic residues" evidence="1">
    <location>
        <begin position="49"/>
        <end position="59"/>
    </location>
</feature>
<name>A0AAJ0H3T1_9PEZI</name>
<comment type="caution">
    <text evidence="2">The sequence shown here is derived from an EMBL/GenBank/DDBJ whole genome shotgun (WGS) entry which is preliminary data.</text>
</comment>
<evidence type="ECO:0000256" key="1">
    <source>
        <dbReference type="SAM" id="MobiDB-lite"/>
    </source>
</evidence>
<evidence type="ECO:0000313" key="2">
    <source>
        <dbReference type="EMBL" id="KAK3311024.1"/>
    </source>
</evidence>